<dbReference type="InterPro" id="IPR011050">
    <property type="entry name" value="Pectin_lyase_fold/virulence"/>
</dbReference>
<organism evidence="3 4">
    <name type="scientific">Micromonospora robiginosa</name>
    <dbReference type="NCBI Taxonomy" id="2749844"/>
    <lineage>
        <taxon>Bacteria</taxon>
        <taxon>Bacillati</taxon>
        <taxon>Actinomycetota</taxon>
        <taxon>Actinomycetes</taxon>
        <taxon>Micromonosporales</taxon>
        <taxon>Micromonosporaceae</taxon>
        <taxon>Micromonospora</taxon>
    </lineage>
</organism>
<dbReference type="Gene3D" id="2.60.40.10">
    <property type="entry name" value="Immunoglobulins"/>
    <property type="match status" value="1"/>
</dbReference>
<feature type="domain" description="PKD" evidence="2">
    <location>
        <begin position="375"/>
        <end position="435"/>
    </location>
</feature>
<dbReference type="EMBL" id="CP059322">
    <property type="protein sequence ID" value="QLQ38728.1"/>
    <property type="molecule type" value="Genomic_DNA"/>
</dbReference>
<dbReference type="Pfam" id="PF18911">
    <property type="entry name" value="PKD_4"/>
    <property type="match status" value="1"/>
</dbReference>
<feature type="compositionally biased region" description="Basic and acidic residues" evidence="1">
    <location>
        <begin position="289"/>
        <end position="301"/>
    </location>
</feature>
<evidence type="ECO:0000259" key="2">
    <source>
        <dbReference type="PROSITE" id="PS50093"/>
    </source>
</evidence>
<dbReference type="Proteomes" id="UP000510844">
    <property type="component" value="Chromosome"/>
</dbReference>
<dbReference type="InterPro" id="IPR008999">
    <property type="entry name" value="Actin-crosslinking"/>
</dbReference>
<dbReference type="GO" id="GO:0015629">
    <property type="term" value="C:actin cytoskeleton"/>
    <property type="evidence" value="ECO:0007669"/>
    <property type="project" value="TreeGrafter"/>
</dbReference>
<keyword evidence="4" id="KW-1185">Reference proteome</keyword>
<dbReference type="InterPro" id="IPR010431">
    <property type="entry name" value="Fascin"/>
</dbReference>
<sequence>MARSGTPDQPITIRNTADSAAAISGPTAGVVIDGQHDIVLQDLWVMKLADLPAVDLRDAAGITVQGGVFSMSDASTAPLARLAGVTRSTLTGFRASGAAVVDGLILDDATTDVEVRSVIVSSPPVYGRHENSVGIRVDGPGNRLVNNVVNGFSGAGVALGPEAADTVVVNTQMTAGGGFGIHNHGALRTAITNNTVQSRCRDGIRVDGASTGTSIQNNMLMTNGSNRNSYCDKTDGWGAEIALFDDSGKRVTVDYNNTMHLYDPAFYSWNGLGMMLVAFRDTSGQAKHDKEVSDYRDREDSANSAAPGYLTTDRIGAGRADNPAVPNTGAGPVTYADRGAFETLGSPTAALDIALDLGASSVTLDASASTPGFVPLTTYVFDFGDGTVVTQAKPVASHTYARAGNYEVTIKVSGSDQRVATVVRPVGVLPRTGTVGLLALQNLRYTSAAQAGASAQADQPALGADGQFDLADAGNGQVALLSRATNRYLSVSATVLAVSTAVGPNETFVLLRNTDGTISLKATVNSRYVGVSSTVELTAIAPGITNAEKFYRVNVADANRTLKATVNGRYVSAESAGAKPLIANRATAGPWETFDLADLGSGQVGVFAHANNRFVCADNVGLNPLIANRTSAGAWEKFTVTRNADGTTSLKATINSRYVSADNVGTNPLIANRATIGLWEKFTLAG</sequence>
<dbReference type="PANTHER" id="PTHR10551:SF9">
    <property type="entry name" value="FASCIN-2"/>
    <property type="match status" value="1"/>
</dbReference>
<dbReference type="Pfam" id="PF13229">
    <property type="entry name" value="Beta_helix"/>
    <property type="match status" value="1"/>
</dbReference>
<dbReference type="CDD" id="cd00257">
    <property type="entry name" value="beta-trefoil_FSCN-like"/>
    <property type="match status" value="2"/>
</dbReference>
<dbReference type="Gene3D" id="2.80.10.50">
    <property type="match status" value="2"/>
</dbReference>
<proteinExistence type="predicted"/>
<name>A0A7L6BA36_9ACTN</name>
<dbReference type="SUPFAM" id="SSF51126">
    <property type="entry name" value="Pectin lyase-like"/>
    <property type="match status" value="1"/>
</dbReference>
<dbReference type="SUPFAM" id="SSF50405">
    <property type="entry name" value="Actin-crosslinking proteins"/>
    <property type="match status" value="2"/>
</dbReference>
<dbReference type="PANTHER" id="PTHR10551">
    <property type="entry name" value="FASCIN"/>
    <property type="match status" value="1"/>
</dbReference>
<dbReference type="InterPro" id="IPR035986">
    <property type="entry name" value="PKD_dom_sf"/>
</dbReference>
<dbReference type="AlphaFoldDB" id="A0A7L6BA36"/>
<dbReference type="GO" id="GO:0005975">
    <property type="term" value="P:carbohydrate metabolic process"/>
    <property type="evidence" value="ECO:0007669"/>
    <property type="project" value="UniProtKB-ARBA"/>
</dbReference>
<dbReference type="InterPro" id="IPR012334">
    <property type="entry name" value="Pectin_lyas_fold"/>
</dbReference>
<dbReference type="RefSeq" id="WP_181571146.1">
    <property type="nucleotide sequence ID" value="NZ_CP059322.2"/>
</dbReference>
<evidence type="ECO:0000256" key="1">
    <source>
        <dbReference type="SAM" id="MobiDB-lite"/>
    </source>
</evidence>
<accession>A0A7L6BA36</accession>
<evidence type="ECO:0000313" key="4">
    <source>
        <dbReference type="Proteomes" id="UP000510844"/>
    </source>
</evidence>
<dbReference type="GO" id="GO:0007163">
    <property type="term" value="P:establishment or maintenance of cell polarity"/>
    <property type="evidence" value="ECO:0007669"/>
    <property type="project" value="TreeGrafter"/>
</dbReference>
<dbReference type="Gene3D" id="2.160.20.10">
    <property type="entry name" value="Single-stranded right-handed beta-helix, Pectin lyase-like"/>
    <property type="match status" value="1"/>
</dbReference>
<feature type="region of interest" description="Disordered" evidence="1">
    <location>
        <begin position="289"/>
        <end position="331"/>
    </location>
</feature>
<dbReference type="SUPFAM" id="SSF49299">
    <property type="entry name" value="PKD domain"/>
    <property type="match status" value="1"/>
</dbReference>
<dbReference type="InterPro" id="IPR000601">
    <property type="entry name" value="PKD_dom"/>
</dbReference>
<dbReference type="GO" id="GO:0051017">
    <property type="term" value="P:actin filament bundle assembly"/>
    <property type="evidence" value="ECO:0007669"/>
    <property type="project" value="TreeGrafter"/>
</dbReference>
<reference evidence="4" key="1">
    <citation type="submission" date="2020-07" db="EMBL/GenBank/DDBJ databases">
        <title>A new Micromonospora strain with potent antibiotic activity isolated from the microbiome of a mid-Atlantic deep-sea sponge.</title>
        <authorList>
            <person name="Back C.R."/>
            <person name="Stennett H.L."/>
            <person name="Williams S.E."/>
            <person name="Wang L."/>
            <person name="Ojeda Gomez J."/>
            <person name="Abdulle O.M."/>
            <person name="Duffy T."/>
            <person name="Hendry K.R."/>
            <person name="Powell D."/>
            <person name="Stach J.E."/>
            <person name="Essex-Lopresti A.E."/>
            <person name="Willis C.L."/>
            <person name="Curnow P."/>
            <person name="Race P.R."/>
        </authorList>
    </citation>
    <scope>NUCLEOTIDE SEQUENCE [LARGE SCALE GENOMIC DNA]</scope>
    <source>
        <strain evidence="4">28ISP2-46</strain>
    </source>
</reference>
<dbReference type="GO" id="GO:0051015">
    <property type="term" value="F:actin filament binding"/>
    <property type="evidence" value="ECO:0007669"/>
    <property type="project" value="InterPro"/>
</dbReference>
<reference evidence="3 4" key="2">
    <citation type="journal article" date="2021" name="Mar. Drugs">
        <title>A New Micromonospora Strain with Antibiotic Activity Isolated from the Microbiome of a Mid-Atlantic Deep-Sea Sponge.</title>
        <authorList>
            <person name="Back C.R."/>
            <person name="Stennett H.L."/>
            <person name="Williams S.E."/>
            <person name="Wang L."/>
            <person name="Ojeda Gomez J."/>
            <person name="Abdulle O.M."/>
            <person name="Duffy T."/>
            <person name="Neal C."/>
            <person name="Mantell J."/>
            <person name="Jepson M.A."/>
            <person name="Hendry K.R."/>
            <person name="Powell D."/>
            <person name="Stach J.E.M."/>
            <person name="Essex-Lopresti A.E."/>
            <person name="Willis C.L."/>
            <person name="Curnow P."/>
            <person name="Race P.R."/>
        </authorList>
    </citation>
    <scope>NUCLEOTIDE SEQUENCE [LARGE SCALE GENOMIC DNA]</scope>
    <source>
        <strain evidence="3 4">28ISP2-46</strain>
    </source>
</reference>
<dbReference type="InterPro" id="IPR039448">
    <property type="entry name" value="Beta_helix"/>
</dbReference>
<gene>
    <name evidence="3" type="ORF">H1D33_07800</name>
</gene>
<protein>
    <submittedName>
        <fullName evidence="3">PKD domain-containing protein</fullName>
    </submittedName>
</protein>
<dbReference type="KEGG" id="mfeu:H1D33_07800"/>
<dbReference type="PROSITE" id="PS50093">
    <property type="entry name" value="PKD"/>
    <property type="match status" value="1"/>
</dbReference>
<evidence type="ECO:0000313" key="3">
    <source>
        <dbReference type="EMBL" id="QLQ38728.1"/>
    </source>
</evidence>
<dbReference type="InterPro" id="IPR022409">
    <property type="entry name" value="PKD/Chitinase_dom"/>
</dbReference>
<dbReference type="InterPro" id="IPR013783">
    <property type="entry name" value="Ig-like_fold"/>
</dbReference>
<dbReference type="SMART" id="SM00089">
    <property type="entry name" value="PKD"/>
    <property type="match status" value="1"/>
</dbReference>
<dbReference type="GO" id="GO:0005737">
    <property type="term" value="C:cytoplasm"/>
    <property type="evidence" value="ECO:0007669"/>
    <property type="project" value="TreeGrafter"/>
</dbReference>
<dbReference type="CDD" id="cd00146">
    <property type="entry name" value="PKD"/>
    <property type="match status" value="1"/>
</dbReference>
<dbReference type="GO" id="GO:0016477">
    <property type="term" value="P:cell migration"/>
    <property type="evidence" value="ECO:0007669"/>
    <property type="project" value="TreeGrafter"/>
</dbReference>